<gene>
    <name evidence="3" type="ORF">TWF718_007814</name>
</gene>
<dbReference type="InterPro" id="IPR014044">
    <property type="entry name" value="CAP_dom"/>
</dbReference>
<accession>A0AAN8NT52</accession>
<evidence type="ECO:0000313" key="3">
    <source>
        <dbReference type="EMBL" id="KAK6342413.1"/>
    </source>
</evidence>
<dbReference type="SMART" id="SM00198">
    <property type="entry name" value="SCP"/>
    <property type="match status" value="1"/>
</dbReference>
<evidence type="ECO:0000313" key="4">
    <source>
        <dbReference type="Proteomes" id="UP001313282"/>
    </source>
</evidence>
<dbReference type="PRINTS" id="PR00837">
    <property type="entry name" value="V5TPXLIKE"/>
</dbReference>
<evidence type="ECO:0000259" key="2">
    <source>
        <dbReference type="SMART" id="SM00198"/>
    </source>
</evidence>
<keyword evidence="4" id="KW-1185">Reference proteome</keyword>
<reference evidence="3 4" key="1">
    <citation type="submission" date="2019-10" db="EMBL/GenBank/DDBJ databases">
        <authorList>
            <person name="Palmer J.M."/>
        </authorList>
    </citation>
    <scope>NUCLEOTIDE SEQUENCE [LARGE SCALE GENOMIC DNA]</scope>
    <source>
        <strain evidence="3 4">TWF718</strain>
    </source>
</reference>
<dbReference type="Proteomes" id="UP001313282">
    <property type="component" value="Unassembled WGS sequence"/>
</dbReference>
<protein>
    <recommendedName>
        <fullName evidence="2">SCP domain-containing protein</fullName>
    </recommendedName>
</protein>
<dbReference type="Gene3D" id="3.40.33.10">
    <property type="entry name" value="CAP"/>
    <property type="match status" value="1"/>
</dbReference>
<feature type="chain" id="PRO_5043020821" description="SCP domain-containing protein" evidence="1">
    <location>
        <begin position="23"/>
        <end position="217"/>
    </location>
</feature>
<feature type="signal peptide" evidence="1">
    <location>
        <begin position="1"/>
        <end position="22"/>
    </location>
</feature>
<dbReference type="InterPro" id="IPR035940">
    <property type="entry name" value="CAP_sf"/>
</dbReference>
<comment type="caution">
    <text evidence="3">The sequence shown here is derived from an EMBL/GenBank/DDBJ whole genome shotgun (WGS) entry which is preliminary data.</text>
</comment>
<name>A0AAN8NT52_9PEZI</name>
<dbReference type="PANTHER" id="PTHR10334">
    <property type="entry name" value="CYSTEINE-RICH SECRETORY PROTEIN-RELATED"/>
    <property type="match status" value="1"/>
</dbReference>
<evidence type="ECO:0000256" key="1">
    <source>
        <dbReference type="SAM" id="SignalP"/>
    </source>
</evidence>
<dbReference type="SUPFAM" id="SSF55797">
    <property type="entry name" value="PR-1-like"/>
    <property type="match status" value="1"/>
</dbReference>
<sequence length="217" mass="23383">MLFRSVTLIILTTVGCITGALGASTGGDRSVQAGSGGFDNSIKGAGDKFETAAEAPPKVSFDSLGNLQLVIALINKYREVHQSPELTWNTSLAHYAANAAYPCRFGSSHGPYGEVIAGSSKVNNPEWFVWFMYDENKAYDFKNPQINDNATKHFTQLVWAGSKQVGCAFASGCSGLKYQLWCEFQPKGNTGSQLSYRNNVKAADKTKKAPGMPPAII</sequence>
<proteinExistence type="predicted"/>
<dbReference type="EMBL" id="JAVHNR010000005">
    <property type="protein sequence ID" value="KAK6342413.1"/>
    <property type="molecule type" value="Genomic_DNA"/>
</dbReference>
<dbReference type="PROSITE" id="PS51257">
    <property type="entry name" value="PROKAR_LIPOPROTEIN"/>
    <property type="match status" value="1"/>
</dbReference>
<dbReference type="AlphaFoldDB" id="A0AAN8NT52"/>
<feature type="domain" description="SCP" evidence="2">
    <location>
        <begin position="64"/>
        <end position="192"/>
    </location>
</feature>
<keyword evidence="1" id="KW-0732">Signal</keyword>
<dbReference type="InterPro" id="IPR001283">
    <property type="entry name" value="CRISP-related"/>
</dbReference>
<dbReference type="Pfam" id="PF00188">
    <property type="entry name" value="CAP"/>
    <property type="match status" value="1"/>
</dbReference>
<organism evidence="3 4">
    <name type="scientific">Orbilia javanica</name>
    <dbReference type="NCBI Taxonomy" id="47235"/>
    <lineage>
        <taxon>Eukaryota</taxon>
        <taxon>Fungi</taxon>
        <taxon>Dikarya</taxon>
        <taxon>Ascomycota</taxon>
        <taxon>Pezizomycotina</taxon>
        <taxon>Orbiliomycetes</taxon>
        <taxon>Orbiliales</taxon>
        <taxon>Orbiliaceae</taxon>
        <taxon>Orbilia</taxon>
    </lineage>
</organism>